<dbReference type="OrthoDB" id="291070at2157"/>
<dbReference type="KEGG" id="naj:B1756_09360"/>
<accession>A0A2Z2HY18</accession>
<dbReference type="GeneID" id="32894286"/>
<name>A0A2Z2HY18_9EURY</name>
<dbReference type="RefSeq" id="WP_086888293.1">
    <property type="nucleotide sequence ID" value="NZ_CP019893.1"/>
</dbReference>
<reference evidence="2" key="1">
    <citation type="submission" date="2017-02" db="EMBL/GenBank/DDBJ databases">
        <title>Natronthermophilus aegyptiacus gen. nov.,sp. nov., an aerobic, extremely halophilic alkalithermophilic archaeon isolated from the athalassohaline Wadi An Natrun, Egypt.</title>
        <authorList>
            <person name="Zhao B."/>
        </authorList>
    </citation>
    <scope>NUCLEOTIDE SEQUENCE [LARGE SCALE GENOMIC DNA]</scope>
    <source>
        <strain evidence="2">JW/NM-HA 15</strain>
    </source>
</reference>
<evidence type="ECO:0000313" key="1">
    <source>
        <dbReference type="EMBL" id="ARS89914.1"/>
    </source>
</evidence>
<protein>
    <recommendedName>
        <fullName evidence="3">DUF3267 domain-containing protein</fullName>
    </recommendedName>
</protein>
<dbReference type="AlphaFoldDB" id="A0A2Z2HY18"/>
<gene>
    <name evidence="1" type="ORF">B1756_09360</name>
</gene>
<proteinExistence type="predicted"/>
<dbReference type="Proteomes" id="UP000250088">
    <property type="component" value="Chromosome"/>
</dbReference>
<evidence type="ECO:0000313" key="2">
    <source>
        <dbReference type="Proteomes" id="UP000250088"/>
    </source>
</evidence>
<keyword evidence="2" id="KW-1185">Reference proteome</keyword>
<evidence type="ECO:0008006" key="3">
    <source>
        <dbReference type="Google" id="ProtNLM"/>
    </source>
</evidence>
<sequence>MIRRFVRFVCLLGTLLLVPAIVAHEATHYVFAKPVAEDVRLEVWPVPAVAVVWCADAPRWRCRLAKLAPTTVGVTMAPLVGSWLVLETSVHWTVAVLLVGYWTVYTIPSAGDLTVPE</sequence>
<dbReference type="EMBL" id="CP019893">
    <property type="protein sequence ID" value="ARS89914.1"/>
    <property type="molecule type" value="Genomic_DNA"/>
</dbReference>
<organism evidence="1 2">
    <name type="scientific">Natrarchaeobaculum aegyptiacum</name>
    <dbReference type="NCBI Taxonomy" id="745377"/>
    <lineage>
        <taxon>Archaea</taxon>
        <taxon>Methanobacteriati</taxon>
        <taxon>Methanobacteriota</taxon>
        <taxon>Stenosarchaea group</taxon>
        <taxon>Halobacteria</taxon>
        <taxon>Halobacteriales</taxon>
        <taxon>Natrialbaceae</taxon>
        <taxon>Natrarchaeobaculum</taxon>
    </lineage>
</organism>